<proteinExistence type="predicted"/>
<evidence type="ECO:0000313" key="3">
    <source>
        <dbReference type="Proteomes" id="UP001501752"/>
    </source>
</evidence>
<accession>A0ABP9DFZ7</accession>
<dbReference type="EMBL" id="BAABIS010000001">
    <property type="protein sequence ID" value="GAA4838308.1"/>
    <property type="molecule type" value="Genomic_DNA"/>
</dbReference>
<dbReference type="Proteomes" id="UP001501752">
    <property type="component" value="Unassembled WGS sequence"/>
</dbReference>
<evidence type="ECO:0000313" key="2">
    <source>
        <dbReference type="EMBL" id="GAA4838308.1"/>
    </source>
</evidence>
<feature type="compositionally biased region" description="Polar residues" evidence="1">
    <location>
        <begin position="26"/>
        <end position="36"/>
    </location>
</feature>
<reference evidence="3" key="1">
    <citation type="journal article" date="2019" name="Int. J. Syst. Evol. Microbiol.">
        <title>The Global Catalogue of Microorganisms (GCM) 10K type strain sequencing project: providing services to taxonomists for standard genome sequencing and annotation.</title>
        <authorList>
            <consortium name="The Broad Institute Genomics Platform"/>
            <consortium name="The Broad Institute Genome Sequencing Center for Infectious Disease"/>
            <person name="Wu L."/>
            <person name="Ma J."/>
        </authorList>
    </citation>
    <scope>NUCLEOTIDE SEQUENCE [LARGE SCALE GENOMIC DNA]</scope>
    <source>
        <strain evidence="3">JCM 13006</strain>
    </source>
</reference>
<dbReference type="RefSeq" id="WP_345695693.1">
    <property type="nucleotide sequence ID" value="NZ_BAABIS010000001.1"/>
</dbReference>
<keyword evidence="3" id="KW-1185">Reference proteome</keyword>
<protein>
    <submittedName>
        <fullName evidence="2">Uncharacterized protein</fullName>
    </submittedName>
</protein>
<comment type="caution">
    <text evidence="2">The sequence shown here is derived from an EMBL/GenBank/DDBJ whole genome shotgun (WGS) entry which is preliminary data.</text>
</comment>
<name>A0ABP9DFZ7_9ACTN</name>
<feature type="compositionally biased region" description="Basic and acidic residues" evidence="1">
    <location>
        <begin position="43"/>
        <end position="53"/>
    </location>
</feature>
<feature type="compositionally biased region" description="Pro residues" evidence="1">
    <location>
        <begin position="1"/>
        <end position="11"/>
    </location>
</feature>
<feature type="region of interest" description="Disordered" evidence="1">
    <location>
        <begin position="1"/>
        <end position="53"/>
    </location>
</feature>
<feature type="compositionally biased region" description="Low complexity" evidence="1">
    <location>
        <begin position="12"/>
        <end position="21"/>
    </location>
</feature>
<gene>
    <name evidence="2" type="ORF">GCM10023235_11890</name>
</gene>
<sequence length="120" mass="12263">MPPANAPPGSAPSPSTSTPQAVIRSWNGTPTPSSKSCAARSSPHSDGDLAQKPRHALDAYAFHGTDPGRRPALRTAERVSLLAIGFTALTARSPPSTPPLCDAIDEALTLAAVPALMAEA</sequence>
<organism evidence="2 3">
    <name type="scientific">Kitasatospora terrestris</name>
    <dbReference type="NCBI Taxonomy" id="258051"/>
    <lineage>
        <taxon>Bacteria</taxon>
        <taxon>Bacillati</taxon>
        <taxon>Actinomycetota</taxon>
        <taxon>Actinomycetes</taxon>
        <taxon>Kitasatosporales</taxon>
        <taxon>Streptomycetaceae</taxon>
        <taxon>Kitasatospora</taxon>
    </lineage>
</organism>
<evidence type="ECO:0000256" key="1">
    <source>
        <dbReference type="SAM" id="MobiDB-lite"/>
    </source>
</evidence>